<feature type="domain" description="DUF1758" evidence="1">
    <location>
        <begin position="39"/>
        <end position="139"/>
    </location>
</feature>
<dbReference type="WBParaSite" id="EN70_6751">
    <property type="protein sequence ID" value="EN70_6751"/>
    <property type="gene ID" value="EN70_6751"/>
</dbReference>
<reference evidence="2" key="1">
    <citation type="submission" date="2012-04" db="EMBL/GenBank/DDBJ databases">
        <title>The Genome Sequence of Loa loa.</title>
        <authorList>
            <consortium name="The Broad Institute Genome Sequencing Platform"/>
            <consortium name="Broad Institute Genome Sequencing Center for Infectious Disease"/>
            <person name="Nutman T.B."/>
            <person name="Fink D.L."/>
            <person name="Russ C."/>
            <person name="Young S."/>
            <person name="Zeng Q."/>
            <person name="Gargeya S."/>
            <person name="Alvarado L."/>
            <person name="Berlin A."/>
            <person name="Chapman S.B."/>
            <person name="Chen Z."/>
            <person name="Freedman E."/>
            <person name="Gellesch M."/>
            <person name="Goldberg J."/>
            <person name="Griggs A."/>
            <person name="Gujja S."/>
            <person name="Heilman E.R."/>
            <person name="Heiman D."/>
            <person name="Howarth C."/>
            <person name="Mehta T."/>
            <person name="Neiman D."/>
            <person name="Pearson M."/>
            <person name="Roberts A."/>
            <person name="Saif S."/>
            <person name="Shea T."/>
            <person name="Shenoy N."/>
            <person name="Sisk P."/>
            <person name="Stolte C."/>
            <person name="Sykes S."/>
            <person name="White J."/>
            <person name="Yandava C."/>
            <person name="Haas B."/>
            <person name="Henn M.R."/>
            <person name="Nusbaum C."/>
            <person name="Birren B."/>
        </authorList>
    </citation>
    <scope>NUCLEOTIDE SEQUENCE [LARGE SCALE GENOMIC DNA]</scope>
</reference>
<dbReference type="Gene3D" id="2.40.70.10">
    <property type="entry name" value="Acid Proteases"/>
    <property type="match status" value="1"/>
</dbReference>
<proteinExistence type="predicted"/>
<dbReference type="Proteomes" id="UP000095285">
    <property type="component" value="Unassembled WGS sequence"/>
</dbReference>
<dbReference type="eggNOG" id="KOG0017">
    <property type="taxonomic scope" value="Eukaryota"/>
</dbReference>
<dbReference type="Pfam" id="PF05585">
    <property type="entry name" value="DUF1758"/>
    <property type="match status" value="1"/>
</dbReference>
<name>A0A1I7VVR5_LOALO</name>
<evidence type="ECO:0000313" key="3">
    <source>
        <dbReference type="WBParaSite" id="EN70_6751"/>
    </source>
</evidence>
<accession>A0A1I7VVR5</accession>
<protein>
    <submittedName>
        <fullName evidence="3">DUF1758 domain-containing protein</fullName>
    </submittedName>
</protein>
<dbReference type="InterPro" id="IPR021109">
    <property type="entry name" value="Peptidase_aspartic_dom_sf"/>
</dbReference>
<sequence>MKKSANREIVRLVMAMVAQTNAITKKNKETLLLCKKITVFNPLLPERKEEALALFDIGSQLSFISKELVQRLHLIETDEQVLKLAPFDIKNPKPCIITQTQLNVRIDEDEIIQIRANVIEYLTNELHVVKIPIANHTMKLSFYSLETT</sequence>
<organism evidence="2 3">
    <name type="scientific">Loa loa</name>
    <name type="common">Eye worm</name>
    <name type="synonym">Filaria loa</name>
    <dbReference type="NCBI Taxonomy" id="7209"/>
    <lineage>
        <taxon>Eukaryota</taxon>
        <taxon>Metazoa</taxon>
        <taxon>Ecdysozoa</taxon>
        <taxon>Nematoda</taxon>
        <taxon>Chromadorea</taxon>
        <taxon>Rhabditida</taxon>
        <taxon>Spirurina</taxon>
        <taxon>Spiruromorpha</taxon>
        <taxon>Filarioidea</taxon>
        <taxon>Onchocercidae</taxon>
        <taxon>Loa</taxon>
    </lineage>
</organism>
<dbReference type="InterPro" id="IPR008737">
    <property type="entry name" value="DUF1758"/>
</dbReference>
<evidence type="ECO:0000259" key="1">
    <source>
        <dbReference type="Pfam" id="PF05585"/>
    </source>
</evidence>
<evidence type="ECO:0000313" key="2">
    <source>
        <dbReference type="Proteomes" id="UP000095285"/>
    </source>
</evidence>
<reference evidence="3" key="2">
    <citation type="submission" date="2016-11" db="UniProtKB">
        <authorList>
            <consortium name="WormBaseParasite"/>
        </authorList>
    </citation>
    <scope>IDENTIFICATION</scope>
</reference>
<keyword evidence="2" id="KW-1185">Reference proteome</keyword>
<dbReference type="AlphaFoldDB" id="A0A1I7VVR5"/>